<evidence type="ECO:0000313" key="2">
    <source>
        <dbReference type="EMBL" id="GAA1550812.1"/>
    </source>
</evidence>
<proteinExistence type="predicted"/>
<dbReference type="EMBL" id="BAAAQD010000021">
    <property type="protein sequence ID" value="GAA1550812.1"/>
    <property type="molecule type" value="Genomic_DNA"/>
</dbReference>
<accession>A0ABP4MV54</accession>
<feature type="domain" description="GIY-YIG" evidence="1">
    <location>
        <begin position="63"/>
        <end position="89"/>
    </location>
</feature>
<evidence type="ECO:0000259" key="1">
    <source>
        <dbReference type="Pfam" id="PF01541"/>
    </source>
</evidence>
<dbReference type="SUPFAM" id="SSF82771">
    <property type="entry name" value="GIY-YIG endonuclease"/>
    <property type="match status" value="1"/>
</dbReference>
<reference evidence="3" key="1">
    <citation type="journal article" date="2019" name="Int. J. Syst. Evol. Microbiol.">
        <title>The Global Catalogue of Microorganisms (GCM) 10K type strain sequencing project: providing services to taxonomists for standard genome sequencing and annotation.</title>
        <authorList>
            <consortium name="The Broad Institute Genomics Platform"/>
            <consortium name="The Broad Institute Genome Sequencing Center for Infectious Disease"/>
            <person name="Wu L."/>
            <person name="Ma J."/>
        </authorList>
    </citation>
    <scope>NUCLEOTIDE SEQUENCE [LARGE SCALE GENOMIC DNA]</scope>
    <source>
        <strain evidence="3">JCM 15933</strain>
    </source>
</reference>
<dbReference type="RefSeq" id="WP_344509352.1">
    <property type="nucleotide sequence ID" value="NZ_BAAAQD010000021.1"/>
</dbReference>
<protein>
    <recommendedName>
        <fullName evidence="1">GIY-YIG domain-containing protein</fullName>
    </recommendedName>
</protein>
<sequence>MTTKLHRDTKPLGQHGAVYRWPMSDLSYGDLLADFSDAQPYTPETAASAPSSAGVHVVLERNVVAYVGSTGDLRRRLRQHLTGNRGSSVLHDQVGQDLDTPDHTASAAEIAAWLGQCAVRWYETDNPEGVKDTLILAFKPRFNRRVPSQE</sequence>
<name>A0ABP4MV54_9ACTN</name>
<keyword evidence="3" id="KW-1185">Reference proteome</keyword>
<evidence type="ECO:0000313" key="3">
    <source>
        <dbReference type="Proteomes" id="UP001501470"/>
    </source>
</evidence>
<dbReference type="InterPro" id="IPR035901">
    <property type="entry name" value="GIY-YIG_endonuc_sf"/>
</dbReference>
<organism evidence="2 3">
    <name type="scientific">Dactylosporangium maewongense</name>
    <dbReference type="NCBI Taxonomy" id="634393"/>
    <lineage>
        <taxon>Bacteria</taxon>
        <taxon>Bacillati</taxon>
        <taxon>Actinomycetota</taxon>
        <taxon>Actinomycetes</taxon>
        <taxon>Micromonosporales</taxon>
        <taxon>Micromonosporaceae</taxon>
        <taxon>Dactylosporangium</taxon>
    </lineage>
</organism>
<dbReference type="Pfam" id="PF01541">
    <property type="entry name" value="GIY-YIG"/>
    <property type="match status" value="1"/>
</dbReference>
<comment type="caution">
    <text evidence="2">The sequence shown here is derived from an EMBL/GenBank/DDBJ whole genome shotgun (WGS) entry which is preliminary data.</text>
</comment>
<dbReference type="Proteomes" id="UP001501470">
    <property type="component" value="Unassembled WGS sequence"/>
</dbReference>
<dbReference type="InterPro" id="IPR000305">
    <property type="entry name" value="GIY-YIG_endonuc"/>
</dbReference>
<gene>
    <name evidence="2" type="ORF">GCM10009827_084340</name>
</gene>